<dbReference type="CDD" id="cd07566">
    <property type="entry name" value="ScNTA1_like"/>
    <property type="match status" value="1"/>
</dbReference>
<dbReference type="OrthoDB" id="201515at2759"/>
<dbReference type="InterPro" id="IPR036526">
    <property type="entry name" value="C-N_Hydrolase_sf"/>
</dbReference>
<feature type="compositionally biased region" description="Polar residues" evidence="1">
    <location>
        <begin position="296"/>
        <end position="310"/>
    </location>
</feature>
<comment type="caution">
    <text evidence="3">The sequence shown here is derived from an EMBL/GenBank/DDBJ whole genome shotgun (WGS) entry which is preliminary data.</text>
</comment>
<feature type="region of interest" description="Disordered" evidence="1">
    <location>
        <begin position="283"/>
        <end position="494"/>
    </location>
</feature>
<dbReference type="PANTHER" id="PTHR11750:SF26">
    <property type="entry name" value="PROTEIN N-TERMINAL AMIDASE"/>
    <property type="match status" value="1"/>
</dbReference>
<dbReference type="EMBL" id="NRSZ01001028">
    <property type="protein sequence ID" value="PNY23871.1"/>
    <property type="molecule type" value="Genomic_DNA"/>
</dbReference>
<dbReference type="Proteomes" id="UP000236621">
    <property type="component" value="Unassembled WGS sequence"/>
</dbReference>
<feature type="compositionally biased region" description="Polar residues" evidence="1">
    <location>
        <begin position="718"/>
        <end position="727"/>
    </location>
</feature>
<dbReference type="STRING" id="45235.A0A2K3Q8L7"/>
<dbReference type="SUPFAM" id="SSF56317">
    <property type="entry name" value="Carbon-nitrogen hydrolase"/>
    <property type="match status" value="1"/>
</dbReference>
<gene>
    <name evidence="3" type="ORF">TCAP_06188</name>
</gene>
<protein>
    <submittedName>
        <fullName evidence="3">Protein N-terminal amidase</fullName>
    </submittedName>
</protein>
<feature type="compositionally biased region" description="Polar residues" evidence="1">
    <location>
        <begin position="642"/>
        <end position="655"/>
    </location>
</feature>
<feature type="compositionally biased region" description="Low complexity" evidence="1">
    <location>
        <begin position="767"/>
        <end position="781"/>
    </location>
</feature>
<organism evidence="3 4">
    <name type="scientific">Tolypocladium capitatum</name>
    <dbReference type="NCBI Taxonomy" id="45235"/>
    <lineage>
        <taxon>Eukaryota</taxon>
        <taxon>Fungi</taxon>
        <taxon>Dikarya</taxon>
        <taxon>Ascomycota</taxon>
        <taxon>Pezizomycotina</taxon>
        <taxon>Sordariomycetes</taxon>
        <taxon>Hypocreomycetidae</taxon>
        <taxon>Hypocreales</taxon>
        <taxon>Ophiocordycipitaceae</taxon>
        <taxon>Tolypocladium</taxon>
    </lineage>
</organism>
<feature type="compositionally biased region" description="Polar residues" evidence="1">
    <location>
        <begin position="593"/>
        <end position="603"/>
    </location>
</feature>
<dbReference type="GO" id="GO:0030163">
    <property type="term" value="P:protein catabolic process"/>
    <property type="evidence" value="ECO:0007669"/>
    <property type="project" value="TreeGrafter"/>
</dbReference>
<feature type="compositionally biased region" description="Basic and acidic residues" evidence="1">
    <location>
        <begin position="565"/>
        <end position="580"/>
    </location>
</feature>
<evidence type="ECO:0000313" key="4">
    <source>
        <dbReference type="Proteomes" id="UP000236621"/>
    </source>
</evidence>
<keyword evidence="4" id="KW-1185">Reference proteome</keyword>
<dbReference type="AlphaFoldDB" id="A0A2K3Q8L7"/>
<feature type="region of interest" description="Disordered" evidence="1">
    <location>
        <begin position="507"/>
        <end position="804"/>
    </location>
</feature>
<feature type="domain" description="CN hydrolase" evidence="2">
    <location>
        <begin position="1"/>
        <end position="280"/>
    </location>
</feature>
<feature type="compositionally biased region" description="Basic and acidic residues" evidence="1">
    <location>
        <begin position="686"/>
        <end position="695"/>
    </location>
</feature>
<reference evidence="3 4" key="1">
    <citation type="submission" date="2017-08" db="EMBL/GenBank/DDBJ databases">
        <title>Harnessing the power of phylogenomics to disentangle the directionality and signatures of interkingdom host jumping in the parasitic fungal genus Tolypocladium.</title>
        <authorList>
            <person name="Quandt C.A."/>
            <person name="Patterson W."/>
            <person name="Spatafora J.W."/>
        </authorList>
    </citation>
    <scope>NUCLEOTIDE SEQUENCE [LARGE SCALE GENOMIC DNA]</scope>
    <source>
        <strain evidence="3 4">CBS 113982</strain>
    </source>
</reference>
<evidence type="ECO:0000313" key="3">
    <source>
        <dbReference type="EMBL" id="PNY23871.1"/>
    </source>
</evidence>
<dbReference type="PROSITE" id="PS50263">
    <property type="entry name" value="CN_HYDROLASE"/>
    <property type="match status" value="1"/>
</dbReference>
<dbReference type="GO" id="GO:0070773">
    <property type="term" value="F:protein-N-terminal glutamine amidohydrolase activity"/>
    <property type="evidence" value="ECO:0007669"/>
    <property type="project" value="InterPro"/>
</dbReference>
<name>A0A2K3Q8L7_9HYPO</name>
<dbReference type="Gene3D" id="3.60.110.10">
    <property type="entry name" value="Carbon-nitrogen hydrolase"/>
    <property type="match status" value="1"/>
</dbReference>
<sequence length="820" mass="88540">MRIACLQFAPQVGDVGNNLNRADAVLSRANPGDLDLLVLPELAFSGYNFKSLQDITPFLEPSGSGVTSLWARTIALRYNCNVAVGYPEKVDVSPKWPTGPEYYNSAIVVNGDGETIANYRKSFLYYTDESWALEGNRGFFEGWIPGLGNTSIGICMDLNPYRFEAPWHAFEFAFHVLEADSNLVIVSMAWMTREDPRTFSRMPNKPDMDTLDYWVKRLEPLIRSDNQDEIIVVFCNRTGTEDDVTYAGTSAVIGIHDGEVKVYGLLGRGEKELLVVDTANPPYAKLINRPDGEGSTRLSGSLEKSPNDSMPDSHHDVDDAGERGSGESKSDKGKDTSGDDPSPSGGASCSSEDQTTRRSDYTDPTARGRSPRRKSPPAPPGAPSSPPPAGGSAQSSGTEVFTMAAPSALSPTPTAVRPRLVIPESPSAVPYRYAAERPVSASSARSEKSMRSVRSDESEASTRTSNPRPPDDSTPYPHGGAPLSGPPSNGCRSEKRIYGGHVAIACADHGFSPTTPFDDVSPSSPRWPRRPSDTVLRTPVSGGAWQRGTPVGRKPEPFPWPAVKEASRDASRTREDDRDIGNLTLQETRHYDSQSPAGTAKSTSKSEKQPARPPSPKSRNASRSRDHDRPDSALSHRDVTAAMTQHLESISQRAESVSKMRREPTNATPVPGRPRSPKSRNRSRGRPSDAEELKSDQQTIHIAVSPSILEIGSRPLSVIQTPASGPQQRPLPRLNSRQRSNSFTAVDGGHWSSSADPSCAPGVMLNARPASRAASRGRQPGPKVSPTKSDPTGSYSHRASSVDSVSAEVFLCSVPQPPLA</sequence>
<feature type="compositionally biased region" description="Low complexity" evidence="1">
    <location>
        <begin position="339"/>
        <end position="353"/>
    </location>
</feature>
<dbReference type="GO" id="GO:0008418">
    <property type="term" value="F:protein-N-terminal asparagine amidohydrolase activity"/>
    <property type="evidence" value="ECO:0007669"/>
    <property type="project" value="InterPro"/>
</dbReference>
<evidence type="ECO:0000259" key="2">
    <source>
        <dbReference type="PROSITE" id="PS50263"/>
    </source>
</evidence>
<proteinExistence type="predicted"/>
<feature type="compositionally biased region" description="Polar residues" evidence="1">
    <location>
        <begin position="735"/>
        <end position="744"/>
    </location>
</feature>
<feature type="compositionally biased region" description="Low complexity" evidence="1">
    <location>
        <begin position="404"/>
        <end position="415"/>
    </location>
</feature>
<feature type="compositionally biased region" description="Basic and acidic residues" evidence="1">
    <location>
        <begin position="311"/>
        <end position="337"/>
    </location>
</feature>
<feature type="compositionally biased region" description="Pro residues" evidence="1">
    <location>
        <begin position="376"/>
        <end position="389"/>
    </location>
</feature>
<evidence type="ECO:0000256" key="1">
    <source>
        <dbReference type="SAM" id="MobiDB-lite"/>
    </source>
</evidence>
<dbReference type="Pfam" id="PF00795">
    <property type="entry name" value="CN_hydrolase"/>
    <property type="match status" value="1"/>
</dbReference>
<dbReference type="InterPro" id="IPR039703">
    <property type="entry name" value="Nta1"/>
</dbReference>
<feature type="compositionally biased region" description="Polar residues" evidence="1">
    <location>
        <begin position="786"/>
        <end position="804"/>
    </location>
</feature>
<dbReference type="InterPro" id="IPR003010">
    <property type="entry name" value="C-N_Hydrolase"/>
</dbReference>
<feature type="compositionally biased region" description="Basic and acidic residues" evidence="1">
    <location>
        <begin position="445"/>
        <end position="457"/>
    </location>
</feature>
<accession>A0A2K3Q8L7</accession>
<dbReference type="PANTHER" id="PTHR11750">
    <property type="entry name" value="PROTEIN N-TERMINAL AMIDASE"/>
    <property type="match status" value="1"/>
</dbReference>
<feature type="compositionally biased region" description="Basic residues" evidence="1">
    <location>
        <begin position="675"/>
        <end position="685"/>
    </location>
</feature>
<feature type="compositionally biased region" description="Basic and acidic residues" evidence="1">
    <location>
        <begin position="623"/>
        <end position="639"/>
    </location>
</feature>